<evidence type="ECO:0000256" key="3">
    <source>
        <dbReference type="ARBA" id="ARBA00023125"/>
    </source>
</evidence>
<dbReference type="PROSITE" id="PS01117">
    <property type="entry name" value="HTH_MARR_1"/>
    <property type="match status" value="1"/>
</dbReference>
<dbReference type="Pfam" id="PF00583">
    <property type="entry name" value="Acetyltransf_1"/>
    <property type="match status" value="1"/>
</dbReference>
<feature type="domain" description="HTH marR-type" evidence="5">
    <location>
        <begin position="1"/>
        <end position="115"/>
    </location>
</feature>
<dbReference type="InterPro" id="IPR000182">
    <property type="entry name" value="GNAT_dom"/>
</dbReference>
<dbReference type="InterPro" id="IPR023187">
    <property type="entry name" value="Tscrpt_reg_MarR-type_CS"/>
</dbReference>
<dbReference type="InterPro" id="IPR036390">
    <property type="entry name" value="WH_DNA-bd_sf"/>
</dbReference>
<name>A0A3N9TME6_9VIBR</name>
<dbReference type="InterPro" id="IPR050769">
    <property type="entry name" value="NAT_camello-type"/>
</dbReference>
<evidence type="ECO:0000313" key="7">
    <source>
        <dbReference type="EMBL" id="RQW65184.1"/>
    </source>
</evidence>
<evidence type="ECO:0000256" key="2">
    <source>
        <dbReference type="ARBA" id="ARBA00023015"/>
    </source>
</evidence>
<proteinExistence type="predicted"/>
<dbReference type="InterPro" id="IPR036388">
    <property type="entry name" value="WH-like_DNA-bd_sf"/>
</dbReference>
<reference evidence="7 8" key="1">
    <citation type="submission" date="2018-11" db="EMBL/GenBank/DDBJ databases">
        <title>Vibrio LJC006 sp. nov., isolated from seawater during the bloom of the enteromorpha.</title>
        <authorList>
            <person name="Liang J."/>
        </authorList>
    </citation>
    <scope>NUCLEOTIDE SEQUENCE [LARGE SCALE GENOMIC DNA]</scope>
    <source>
        <strain evidence="7 8">LJC006</strain>
    </source>
</reference>
<dbReference type="PANTHER" id="PTHR13947">
    <property type="entry name" value="GNAT FAMILY N-ACETYLTRANSFERASE"/>
    <property type="match status" value="1"/>
</dbReference>
<dbReference type="OrthoDB" id="5419426at2"/>
<evidence type="ECO:0000256" key="4">
    <source>
        <dbReference type="ARBA" id="ARBA00023163"/>
    </source>
</evidence>
<evidence type="ECO:0000313" key="8">
    <source>
        <dbReference type="Proteomes" id="UP000281112"/>
    </source>
</evidence>
<evidence type="ECO:0000256" key="1">
    <source>
        <dbReference type="ARBA" id="ARBA00022679"/>
    </source>
</evidence>
<dbReference type="GO" id="GO:0003700">
    <property type="term" value="F:DNA-binding transcription factor activity"/>
    <property type="evidence" value="ECO:0007669"/>
    <property type="project" value="InterPro"/>
</dbReference>
<dbReference type="Pfam" id="PF12802">
    <property type="entry name" value="MarR_2"/>
    <property type="match status" value="1"/>
</dbReference>
<dbReference type="Proteomes" id="UP000281112">
    <property type="component" value="Unassembled WGS sequence"/>
</dbReference>
<dbReference type="CDD" id="cd04301">
    <property type="entry name" value="NAT_SF"/>
    <property type="match status" value="1"/>
</dbReference>
<dbReference type="SUPFAM" id="SSF55729">
    <property type="entry name" value="Acyl-CoA N-acyltransferases (Nat)"/>
    <property type="match status" value="1"/>
</dbReference>
<dbReference type="InterPro" id="IPR016181">
    <property type="entry name" value="Acyl_CoA_acyltransferase"/>
</dbReference>
<dbReference type="PROSITE" id="PS50995">
    <property type="entry name" value="HTH_MARR_2"/>
    <property type="match status" value="1"/>
</dbReference>
<dbReference type="PROSITE" id="PS51186">
    <property type="entry name" value="GNAT"/>
    <property type="match status" value="1"/>
</dbReference>
<keyword evidence="3" id="KW-0238">DNA-binding</keyword>
<accession>A0A3N9TME6</accession>
<protein>
    <submittedName>
        <fullName evidence="7">MarR family transcriptional regulator</fullName>
    </submittedName>
</protein>
<dbReference type="Gene3D" id="3.40.630.30">
    <property type="match status" value="1"/>
</dbReference>
<dbReference type="EMBL" id="RJVQ01000001">
    <property type="protein sequence ID" value="RQW65184.1"/>
    <property type="molecule type" value="Genomic_DNA"/>
</dbReference>
<dbReference type="SMART" id="SM00347">
    <property type="entry name" value="HTH_MARR"/>
    <property type="match status" value="1"/>
</dbReference>
<dbReference type="PRINTS" id="PR00598">
    <property type="entry name" value="HTHMARR"/>
</dbReference>
<organism evidence="7 8">
    <name type="scientific">Vibrio viridaestus</name>
    <dbReference type="NCBI Taxonomy" id="2487322"/>
    <lineage>
        <taxon>Bacteria</taxon>
        <taxon>Pseudomonadati</taxon>
        <taxon>Pseudomonadota</taxon>
        <taxon>Gammaproteobacteria</taxon>
        <taxon>Vibrionales</taxon>
        <taxon>Vibrionaceae</taxon>
        <taxon>Vibrio</taxon>
    </lineage>
</organism>
<comment type="caution">
    <text evidence="7">The sequence shown here is derived from an EMBL/GenBank/DDBJ whole genome shotgun (WGS) entry which is preliminary data.</text>
</comment>
<sequence>MLDQTCGEVDLTPVQAHALGEIKLLPMSVNQLAEQLLVDKSNASRTVKRLENLGLVQLDVHCGDKRRQIISVTAKGETVLHQLDCQQSAFFSSVLATLSENEADEIRAGCENLIKGLVKACQHDRFVIRPLCKTDNPYIAQVIRDVSAEYGLTADKGYGVADPTLDDMYGVYSQPNCGYWVVELAGKIIGGGGFAPLKGRPDVCELQKMYFLPSCRGQGLAKRIINMVEQHAVQLGFTTGYLETTACLKEAISLYEKLGYRPLSGPLGNTGHDACEVVMAKDLIN</sequence>
<dbReference type="InterPro" id="IPR011991">
    <property type="entry name" value="ArsR-like_HTH"/>
</dbReference>
<feature type="domain" description="N-acetyltransferase" evidence="6">
    <location>
        <begin position="126"/>
        <end position="284"/>
    </location>
</feature>
<dbReference type="Gene3D" id="1.10.10.10">
    <property type="entry name" value="Winged helix-like DNA-binding domain superfamily/Winged helix DNA-binding domain"/>
    <property type="match status" value="1"/>
</dbReference>
<keyword evidence="2" id="KW-0805">Transcription regulation</keyword>
<dbReference type="GO" id="GO:0003677">
    <property type="term" value="F:DNA binding"/>
    <property type="evidence" value="ECO:0007669"/>
    <property type="project" value="UniProtKB-KW"/>
</dbReference>
<keyword evidence="1" id="KW-0808">Transferase</keyword>
<dbReference type="InterPro" id="IPR000835">
    <property type="entry name" value="HTH_MarR-typ"/>
</dbReference>
<dbReference type="GO" id="GO:0008080">
    <property type="term" value="F:N-acetyltransferase activity"/>
    <property type="evidence" value="ECO:0007669"/>
    <property type="project" value="InterPro"/>
</dbReference>
<keyword evidence="8" id="KW-1185">Reference proteome</keyword>
<keyword evidence="4" id="KW-0804">Transcription</keyword>
<dbReference type="CDD" id="cd00090">
    <property type="entry name" value="HTH_ARSR"/>
    <property type="match status" value="1"/>
</dbReference>
<gene>
    <name evidence="7" type="ORF">EES38_01990</name>
</gene>
<dbReference type="AlphaFoldDB" id="A0A3N9TME6"/>
<evidence type="ECO:0000259" key="6">
    <source>
        <dbReference type="PROSITE" id="PS51186"/>
    </source>
</evidence>
<dbReference type="PANTHER" id="PTHR13947:SF37">
    <property type="entry name" value="LD18367P"/>
    <property type="match status" value="1"/>
</dbReference>
<dbReference type="SUPFAM" id="SSF46785">
    <property type="entry name" value="Winged helix' DNA-binding domain"/>
    <property type="match status" value="1"/>
</dbReference>
<evidence type="ECO:0000259" key="5">
    <source>
        <dbReference type="PROSITE" id="PS50995"/>
    </source>
</evidence>